<evidence type="ECO:0000313" key="13">
    <source>
        <dbReference type="Proteomes" id="UP000192042"/>
    </source>
</evidence>
<dbReference type="SUPFAM" id="SSF55874">
    <property type="entry name" value="ATPase domain of HSP90 chaperone/DNA topoisomerase II/histidine kinase"/>
    <property type="match status" value="1"/>
</dbReference>
<dbReference type="SMART" id="SM00387">
    <property type="entry name" value="HATPase_c"/>
    <property type="match status" value="1"/>
</dbReference>
<dbReference type="EC" id="2.7.13.3" evidence="2"/>
<evidence type="ECO:0000256" key="6">
    <source>
        <dbReference type="ARBA" id="ARBA00022777"/>
    </source>
</evidence>
<dbReference type="Gene3D" id="3.30.565.10">
    <property type="entry name" value="Histidine kinase-like ATPase, C-terminal domain"/>
    <property type="match status" value="1"/>
</dbReference>
<evidence type="ECO:0000256" key="9">
    <source>
        <dbReference type="SAM" id="Coils"/>
    </source>
</evidence>
<dbReference type="GO" id="GO:0005524">
    <property type="term" value="F:ATP binding"/>
    <property type="evidence" value="ECO:0007669"/>
    <property type="project" value="UniProtKB-KW"/>
</dbReference>
<keyword evidence="4" id="KW-0808">Transferase</keyword>
<dbReference type="InterPro" id="IPR050482">
    <property type="entry name" value="Sensor_HK_TwoCompSys"/>
</dbReference>
<dbReference type="InterPro" id="IPR003594">
    <property type="entry name" value="HATPase_dom"/>
</dbReference>
<keyword evidence="8" id="KW-0902">Two-component regulatory system</keyword>
<keyword evidence="7" id="KW-0067">ATP-binding</keyword>
<dbReference type="InterPro" id="IPR036890">
    <property type="entry name" value="HATPase_C_sf"/>
</dbReference>
<dbReference type="InterPro" id="IPR005467">
    <property type="entry name" value="His_kinase_dom"/>
</dbReference>
<dbReference type="GO" id="GO:0046983">
    <property type="term" value="F:protein dimerization activity"/>
    <property type="evidence" value="ECO:0007669"/>
    <property type="project" value="InterPro"/>
</dbReference>
<dbReference type="OrthoDB" id="9811306at2"/>
<organism evidence="12 13">
    <name type="scientific">Nitrospira japonica</name>
    <dbReference type="NCBI Taxonomy" id="1325564"/>
    <lineage>
        <taxon>Bacteria</taxon>
        <taxon>Pseudomonadati</taxon>
        <taxon>Nitrospirota</taxon>
        <taxon>Nitrospiria</taxon>
        <taxon>Nitrospirales</taxon>
        <taxon>Nitrospiraceae</taxon>
        <taxon>Nitrospira</taxon>
    </lineage>
</organism>
<feature type="coiled-coil region" evidence="9">
    <location>
        <begin position="46"/>
        <end position="73"/>
    </location>
</feature>
<dbReference type="Pfam" id="PF02518">
    <property type="entry name" value="HATPase_c"/>
    <property type="match status" value="1"/>
</dbReference>
<keyword evidence="13" id="KW-1185">Reference proteome</keyword>
<dbReference type="InterPro" id="IPR011712">
    <property type="entry name" value="Sig_transdc_His_kin_sub3_dim/P"/>
</dbReference>
<accession>A0A1W1I4A9</accession>
<evidence type="ECO:0000256" key="7">
    <source>
        <dbReference type="ARBA" id="ARBA00022840"/>
    </source>
</evidence>
<evidence type="ECO:0000256" key="2">
    <source>
        <dbReference type="ARBA" id="ARBA00012438"/>
    </source>
</evidence>
<sequence length="270" mass="29748">MGDRTHGLQVIRGAGQSGTRPQHFRSAQRMNSAIGTTETFGPAKSRDDLAVALRTMEQRLAALVEDRGQLTRDLHDCVLQSLYAIGLTIESTRRAQPQRRPVADQTDDLLIDQLNTLIQEVRGMIRTLESGNVQEFDLASEIKTLIKTYGEISTLQITTDIVPRAVALATNEEKREVLMIIREAVSNCVRHAKATRASISLYAQGRHLRLAIADDGVGFTQGDNRTKGYGFANMSARAKKLGGRLLVRSHVGEGTHILVEFALEPDHLAL</sequence>
<evidence type="ECO:0000256" key="1">
    <source>
        <dbReference type="ARBA" id="ARBA00000085"/>
    </source>
</evidence>
<reference evidence="12 13" key="1">
    <citation type="submission" date="2017-03" db="EMBL/GenBank/DDBJ databases">
        <authorList>
            <person name="Afonso C.L."/>
            <person name="Miller P.J."/>
            <person name="Scott M.A."/>
            <person name="Spackman E."/>
            <person name="Goraichik I."/>
            <person name="Dimitrov K.M."/>
            <person name="Suarez D.L."/>
            <person name="Swayne D.E."/>
        </authorList>
    </citation>
    <scope>NUCLEOTIDE SEQUENCE [LARGE SCALE GENOMIC DNA]</scope>
    <source>
        <strain evidence="12">Genome sequencing of Nitrospira japonica strain NJ11</strain>
    </source>
</reference>
<dbReference type="EMBL" id="LT828648">
    <property type="protein sequence ID" value="SLM47781.1"/>
    <property type="molecule type" value="Genomic_DNA"/>
</dbReference>
<dbReference type="CDD" id="cd16917">
    <property type="entry name" value="HATPase_UhpB-NarQ-NarX-like"/>
    <property type="match status" value="1"/>
</dbReference>
<dbReference type="STRING" id="1325564.NSJP_1609"/>
<dbReference type="Pfam" id="PF07730">
    <property type="entry name" value="HisKA_3"/>
    <property type="match status" value="1"/>
</dbReference>
<protein>
    <recommendedName>
        <fullName evidence="2">histidine kinase</fullName>
        <ecNumber evidence="2">2.7.13.3</ecNumber>
    </recommendedName>
</protein>
<evidence type="ECO:0000256" key="5">
    <source>
        <dbReference type="ARBA" id="ARBA00022741"/>
    </source>
</evidence>
<gene>
    <name evidence="12" type="ORF">NSJP_1609</name>
</gene>
<dbReference type="Gene3D" id="1.20.5.1930">
    <property type="match status" value="1"/>
</dbReference>
<dbReference type="Proteomes" id="UP000192042">
    <property type="component" value="Chromosome I"/>
</dbReference>
<keyword evidence="6 12" id="KW-0418">Kinase</keyword>
<evidence type="ECO:0000256" key="3">
    <source>
        <dbReference type="ARBA" id="ARBA00022553"/>
    </source>
</evidence>
<dbReference type="RefSeq" id="WP_155969971.1">
    <property type="nucleotide sequence ID" value="NZ_LT828648.1"/>
</dbReference>
<dbReference type="KEGG" id="nja:NSJP_1609"/>
<evidence type="ECO:0000313" key="12">
    <source>
        <dbReference type="EMBL" id="SLM47781.1"/>
    </source>
</evidence>
<comment type="catalytic activity">
    <reaction evidence="1">
        <text>ATP + protein L-histidine = ADP + protein N-phospho-L-histidine.</text>
        <dbReference type="EC" id="2.7.13.3"/>
    </reaction>
</comment>
<dbReference type="PANTHER" id="PTHR24421">
    <property type="entry name" value="NITRATE/NITRITE SENSOR PROTEIN NARX-RELATED"/>
    <property type="match status" value="1"/>
</dbReference>
<dbReference type="PROSITE" id="PS50109">
    <property type="entry name" value="HIS_KIN"/>
    <property type="match status" value="1"/>
</dbReference>
<keyword evidence="3" id="KW-0597">Phosphoprotein</keyword>
<name>A0A1W1I4A9_9BACT</name>
<feature type="region of interest" description="Disordered" evidence="10">
    <location>
        <begin position="1"/>
        <end position="23"/>
    </location>
</feature>
<proteinExistence type="predicted"/>
<feature type="domain" description="Histidine kinase" evidence="11">
    <location>
        <begin position="73"/>
        <end position="265"/>
    </location>
</feature>
<dbReference type="AlphaFoldDB" id="A0A1W1I4A9"/>
<keyword evidence="9" id="KW-0175">Coiled coil</keyword>
<evidence type="ECO:0000256" key="8">
    <source>
        <dbReference type="ARBA" id="ARBA00023012"/>
    </source>
</evidence>
<keyword evidence="5" id="KW-0547">Nucleotide-binding</keyword>
<dbReference type="PANTHER" id="PTHR24421:SF10">
    <property type="entry name" value="NITRATE_NITRITE SENSOR PROTEIN NARQ"/>
    <property type="match status" value="1"/>
</dbReference>
<dbReference type="GO" id="GO:0000155">
    <property type="term" value="F:phosphorelay sensor kinase activity"/>
    <property type="evidence" value="ECO:0007669"/>
    <property type="project" value="InterPro"/>
</dbReference>
<evidence type="ECO:0000256" key="10">
    <source>
        <dbReference type="SAM" id="MobiDB-lite"/>
    </source>
</evidence>
<dbReference type="GO" id="GO:0016020">
    <property type="term" value="C:membrane"/>
    <property type="evidence" value="ECO:0007669"/>
    <property type="project" value="InterPro"/>
</dbReference>
<evidence type="ECO:0000259" key="11">
    <source>
        <dbReference type="PROSITE" id="PS50109"/>
    </source>
</evidence>
<evidence type="ECO:0000256" key="4">
    <source>
        <dbReference type="ARBA" id="ARBA00022679"/>
    </source>
</evidence>